<accession>A0A5B9Q7L9</accession>
<gene>
    <name evidence="3" type="primary">pulG_2</name>
    <name evidence="3" type="ORF">Pr1d_06850</name>
</gene>
<feature type="transmembrane region" description="Helical" evidence="1">
    <location>
        <begin position="12"/>
        <end position="36"/>
    </location>
</feature>
<dbReference type="Pfam" id="PF07596">
    <property type="entry name" value="SBP_bac_10"/>
    <property type="match status" value="1"/>
</dbReference>
<keyword evidence="1" id="KW-0812">Transmembrane</keyword>
<protein>
    <submittedName>
        <fullName evidence="3">Type II secretion system protein G</fullName>
    </submittedName>
</protein>
<organism evidence="3 4">
    <name type="scientific">Bythopirellula goksoeyrii</name>
    <dbReference type="NCBI Taxonomy" id="1400387"/>
    <lineage>
        <taxon>Bacteria</taxon>
        <taxon>Pseudomonadati</taxon>
        <taxon>Planctomycetota</taxon>
        <taxon>Planctomycetia</taxon>
        <taxon>Pirellulales</taxon>
        <taxon>Lacipirellulaceae</taxon>
        <taxon>Bythopirellula</taxon>
    </lineage>
</organism>
<evidence type="ECO:0000313" key="4">
    <source>
        <dbReference type="Proteomes" id="UP000323917"/>
    </source>
</evidence>
<dbReference type="InterPro" id="IPR012902">
    <property type="entry name" value="N_methyl_site"/>
</dbReference>
<dbReference type="InterPro" id="IPR011453">
    <property type="entry name" value="DUF1559"/>
</dbReference>
<evidence type="ECO:0000313" key="3">
    <source>
        <dbReference type="EMBL" id="QEG33422.1"/>
    </source>
</evidence>
<dbReference type="AlphaFoldDB" id="A0A5B9Q7L9"/>
<dbReference type="InterPro" id="IPR027558">
    <property type="entry name" value="Pre_pil_HX9DG_C"/>
</dbReference>
<dbReference type="Pfam" id="PF07963">
    <property type="entry name" value="N_methyl"/>
    <property type="match status" value="1"/>
</dbReference>
<keyword evidence="4" id="KW-1185">Reference proteome</keyword>
<keyword evidence="1" id="KW-1133">Transmembrane helix</keyword>
<dbReference type="KEGG" id="bgok:Pr1d_06850"/>
<dbReference type="RefSeq" id="WP_168205030.1">
    <property type="nucleotide sequence ID" value="NZ_CP042913.1"/>
</dbReference>
<keyword evidence="1" id="KW-0472">Membrane</keyword>
<dbReference type="Gene3D" id="3.30.700.10">
    <property type="entry name" value="Glycoprotein, Type 4 Pilin"/>
    <property type="match status" value="1"/>
</dbReference>
<dbReference type="Proteomes" id="UP000323917">
    <property type="component" value="Chromosome"/>
</dbReference>
<feature type="domain" description="DUF1559" evidence="2">
    <location>
        <begin position="37"/>
        <end position="307"/>
    </location>
</feature>
<dbReference type="PANTHER" id="PTHR30093">
    <property type="entry name" value="GENERAL SECRETION PATHWAY PROTEIN G"/>
    <property type="match status" value="1"/>
</dbReference>
<evidence type="ECO:0000256" key="1">
    <source>
        <dbReference type="SAM" id="Phobius"/>
    </source>
</evidence>
<dbReference type="InterPro" id="IPR045584">
    <property type="entry name" value="Pilin-like"/>
</dbReference>
<sequence length="325" mass="34756">MTKCKPVTRKCGFTLVELLVVIAIIGVLVALLLPAIQAAREAARRSQCTNHLKQLELGLQNYHSSFNEFPSATNPEKGVLQGFGHSWFVIALAYIEQSNLYEQFDKTGEHSPHTGWVGNGGNLYNRQLLAGVPLDVIRCPSSPVIKFSQIRPEAGMLPSYAGVSGAWNHESAVDHGSNPYGNPGWVSKGGTLVAAEHISIAEITDGTSNTLSIVEQSDWCKDEIGEDVYCTADCEHGFSMGFGNTDVAERTFNATTVMHSVGEKSATALSVGGNCGMNSPIQSAHPSGALAAFCDGSVHFLSDDTDIQTLYNLANRDDGLVVSIP</sequence>
<name>A0A5B9Q7L9_9BACT</name>
<dbReference type="SUPFAM" id="SSF54523">
    <property type="entry name" value="Pili subunits"/>
    <property type="match status" value="1"/>
</dbReference>
<evidence type="ECO:0000259" key="2">
    <source>
        <dbReference type="Pfam" id="PF07596"/>
    </source>
</evidence>
<dbReference type="PANTHER" id="PTHR30093:SF2">
    <property type="entry name" value="TYPE II SECRETION SYSTEM PROTEIN H"/>
    <property type="match status" value="1"/>
</dbReference>
<dbReference type="EMBL" id="CP042913">
    <property type="protein sequence ID" value="QEG33422.1"/>
    <property type="molecule type" value="Genomic_DNA"/>
</dbReference>
<dbReference type="NCBIfam" id="TIGR04294">
    <property type="entry name" value="pre_pil_HX9DG"/>
    <property type="match status" value="1"/>
</dbReference>
<dbReference type="NCBIfam" id="TIGR02532">
    <property type="entry name" value="IV_pilin_GFxxxE"/>
    <property type="match status" value="1"/>
</dbReference>
<proteinExistence type="predicted"/>
<reference evidence="3 4" key="1">
    <citation type="submission" date="2019-08" db="EMBL/GenBank/DDBJ databases">
        <title>Deep-cultivation of Planctomycetes and their phenomic and genomic characterization uncovers novel biology.</title>
        <authorList>
            <person name="Wiegand S."/>
            <person name="Jogler M."/>
            <person name="Boedeker C."/>
            <person name="Pinto D."/>
            <person name="Vollmers J."/>
            <person name="Rivas-Marin E."/>
            <person name="Kohn T."/>
            <person name="Peeters S.H."/>
            <person name="Heuer A."/>
            <person name="Rast P."/>
            <person name="Oberbeckmann S."/>
            <person name="Bunk B."/>
            <person name="Jeske O."/>
            <person name="Meyerdierks A."/>
            <person name="Storesund J.E."/>
            <person name="Kallscheuer N."/>
            <person name="Luecker S."/>
            <person name="Lage O.M."/>
            <person name="Pohl T."/>
            <person name="Merkel B.J."/>
            <person name="Hornburger P."/>
            <person name="Mueller R.-W."/>
            <person name="Bruemmer F."/>
            <person name="Labrenz M."/>
            <person name="Spormann A.M."/>
            <person name="Op den Camp H."/>
            <person name="Overmann J."/>
            <person name="Amann R."/>
            <person name="Jetten M.S.M."/>
            <person name="Mascher T."/>
            <person name="Medema M.H."/>
            <person name="Devos D.P."/>
            <person name="Kaster A.-K."/>
            <person name="Ovreas L."/>
            <person name="Rohde M."/>
            <person name="Galperin M.Y."/>
            <person name="Jogler C."/>
        </authorList>
    </citation>
    <scope>NUCLEOTIDE SEQUENCE [LARGE SCALE GENOMIC DNA]</scope>
    <source>
        <strain evidence="3 4">Pr1d</strain>
    </source>
</reference>